<dbReference type="InterPro" id="IPR011990">
    <property type="entry name" value="TPR-like_helical_dom_sf"/>
</dbReference>
<dbReference type="EMBL" id="FUZP01000003">
    <property type="protein sequence ID" value="SKC69146.1"/>
    <property type="molecule type" value="Genomic_DNA"/>
</dbReference>
<dbReference type="OrthoDB" id="9812579at2"/>
<dbReference type="GO" id="GO:0016887">
    <property type="term" value="F:ATP hydrolysis activity"/>
    <property type="evidence" value="ECO:0007669"/>
    <property type="project" value="InterPro"/>
</dbReference>
<proteinExistence type="predicted"/>
<dbReference type="Gene3D" id="3.40.50.300">
    <property type="entry name" value="P-loop containing nucleotide triphosphate hydrolases"/>
    <property type="match status" value="1"/>
</dbReference>
<evidence type="ECO:0000259" key="3">
    <source>
        <dbReference type="Pfam" id="PF13401"/>
    </source>
</evidence>
<dbReference type="PANTHER" id="PTHR47691">
    <property type="entry name" value="REGULATOR-RELATED"/>
    <property type="match status" value="1"/>
</dbReference>
<dbReference type="AlphaFoldDB" id="A0A1T5KZC7"/>
<dbReference type="InterPro" id="IPR049945">
    <property type="entry name" value="AAA_22"/>
</dbReference>
<feature type="region of interest" description="Disordered" evidence="1">
    <location>
        <begin position="892"/>
        <end position="926"/>
    </location>
</feature>
<evidence type="ECO:0000256" key="1">
    <source>
        <dbReference type="SAM" id="MobiDB-lite"/>
    </source>
</evidence>
<feature type="domain" description="DUF4062" evidence="2">
    <location>
        <begin position="16"/>
        <end position="97"/>
    </location>
</feature>
<dbReference type="SUPFAM" id="SSF52540">
    <property type="entry name" value="P-loop containing nucleoside triphosphate hydrolases"/>
    <property type="match status" value="1"/>
</dbReference>
<feature type="domain" description="ORC1/DEAH AAA+ ATPase" evidence="3">
    <location>
        <begin position="216"/>
        <end position="316"/>
    </location>
</feature>
<dbReference type="InterPro" id="IPR027417">
    <property type="entry name" value="P-loop_NTPase"/>
</dbReference>
<evidence type="ECO:0000313" key="5">
    <source>
        <dbReference type="Proteomes" id="UP000190857"/>
    </source>
</evidence>
<dbReference type="Pfam" id="PF13271">
    <property type="entry name" value="DUF4062"/>
    <property type="match status" value="1"/>
</dbReference>
<gene>
    <name evidence="4" type="ORF">SAMN06309945_2752</name>
</gene>
<dbReference type="PANTHER" id="PTHR47691:SF3">
    <property type="entry name" value="HTH-TYPE TRANSCRIPTIONAL REGULATOR RV0890C-RELATED"/>
    <property type="match status" value="1"/>
</dbReference>
<dbReference type="SUPFAM" id="SSF48452">
    <property type="entry name" value="TPR-like"/>
    <property type="match status" value="1"/>
</dbReference>
<dbReference type="PRINTS" id="PR00364">
    <property type="entry name" value="DISEASERSIST"/>
</dbReference>
<name>A0A1T5KZC7_9MICO</name>
<sequence>MNLTPVSIRTPDQLLRVFVSSTLRDLAEERQAVRGAIERMRLAPVMFELGARPHPPRDLYRSYLQRSEIFLGIYWRRYGWVAPDETVSGLEDEYNLAPPAMPRLIYIKSTDDVLEPRLVELLQRIKNDDRASYKSFDTVEELRELVEADLATLLADRFDASLNASADGAAAVIAPPQQYLPSENGAGAIPAPLTSLLGRDREFERARSLLLQDGVRLVTLTGPGGVGKSRLAIELGRSVREEFPDGVVFVSLAAAHDADQVPAAIADALGVRDTGAEPLVDTLTTALRGRRVLIIADNFEQVMGATPALIALLAALPGLSFLVTSRTVLRVLGEYRVDLGPLALPAAGDRDVASVLESAAVQLFVQRARSVAPEFVVTDDNVAAVVGICRKLDGVPLALELAAASIRLLPPSVVLTRLEQHRGLVSGTPHLPARQRSLEDTIEWSVQLLPPREKTLLQRLGVFSGGFSLTAAEAVAGGGVAGDGTAGDGAVGGGVAGDGAAGEGVDVDVLESLGALADSSLIRQQDHGEDARFTLFGSVRDYARRGLEASDAGAATHRAHARYFADLGHASVPLLRGRTQNATMRQLADDRDNLRAAVHYLIEHREWDRLARLAWDLYVYWWMGGLLNEVRGWMDELLASGDAVDDSSRAAALYYSRAITFWQQPVEVIPGLTESSTLFHAADDRSGEALARTSLALALLTTTPPEPAEAEDELERSLTLTRSAGDTWGEALVLVTLGRVAIFDQKLRRALNRFEESLEVARRQGDDLSAAIAENHLGWAHLMLGDVDTARVLFRESLSASALVGHTEGMAYGLEGAVAVAAADGDVERAGLLLGASEALRERSGLYNVPTFSFHQQAIAPILAGDAAAQLLAAQERGRLLLPAAAVALAVSPPTPRPPVPDEAEAEAGAGAETETVSDLEQAARS</sequence>
<dbReference type="Pfam" id="PF13401">
    <property type="entry name" value="AAA_22"/>
    <property type="match status" value="1"/>
</dbReference>
<organism evidence="4 5">
    <name type="scientific">Okibacterium fritillariae</name>
    <dbReference type="NCBI Taxonomy" id="123320"/>
    <lineage>
        <taxon>Bacteria</taxon>
        <taxon>Bacillati</taxon>
        <taxon>Actinomycetota</taxon>
        <taxon>Actinomycetes</taxon>
        <taxon>Micrococcales</taxon>
        <taxon>Microbacteriaceae</taxon>
        <taxon>Okibacterium</taxon>
    </lineage>
</organism>
<dbReference type="Proteomes" id="UP000190857">
    <property type="component" value="Unassembled WGS sequence"/>
</dbReference>
<dbReference type="InterPro" id="IPR025139">
    <property type="entry name" value="DUF4062"/>
</dbReference>
<evidence type="ECO:0000259" key="2">
    <source>
        <dbReference type="Pfam" id="PF13271"/>
    </source>
</evidence>
<evidence type="ECO:0000313" key="4">
    <source>
        <dbReference type="EMBL" id="SKC69146.1"/>
    </source>
</evidence>
<dbReference type="STRING" id="123320.SAMN06309945_2752"/>
<accession>A0A1T5KZC7</accession>
<dbReference type="Pfam" id="PF13424">
    <property type="entry name" value="TPR_12"/>
    <property type="match status" value="1"/>
</dbReference>
<dbReference type="RefSeq" id="WP_079728757.1">
    <property type="nucleotide sequence ID" value="NZ_FUZP01000003.1"/>
</dbReference>
<dbReference type="Gene3D" id="1.25.40.10">
    <property type="entry name" value="Tetratricopeptide repeat domain"/>
    <property type="match status" value="1"/>
</dbReference>
<protein>
    <submittedName>
        <fullName evidence="4">Predicted ATPase</fullName>
    </submittedName>
</protein>
<reference evidence="4 5" key="1">
    <citation type="submission" date="2017-02" db="EMBL/GenBank/DDBJ databases">
        <authorList>
            <person name="Peterson S.W."/>
        </authorList>
    </citation>
    <scope>NUCLEOTIDE SEQUENCE [LARGE SCALE GENOMIC DNA]</scope>
    <source>
        <strain evidence="4 5">VKM Ac-2059</strain>
    </source>
</reference>
<keyword evidence="5" id="KW-1185">Reference proteome</keyword>